<accession>A0A518IK78</accession>
<feature type="coiled-coil region" evidence="1">
    <location>
        <begin position="189"/>
        <end position="246"/>
    </location>
</feature>
<evidence type="ECO:0000256" key="2">
    <source>
        <dbReference type="SAM" id="Phobius"/>
    </source>
</evidence>
<keyword evidence="4" id="KW-1185">Reference proteome</keyword>
<evidence type="ECO:0000313" key="4">
    <source>
        <dbReference type="Proteomes" id="UP000318313"/>
    </source>
</evidence>
<dbReference type="KEGG" id="gfm:Enr17x_55860"/>
<organism evidence="3 4">
    <name type="scientific">Gimesia fumaroli</name>
    <dbReference type="NCBI Taxonomy" id="2527976"/>
    <lineage>
        <taxon>Bacteria</taxon>
        <taxon>Pseudomonadati</taxon>
        <taxon>Planctomycetota</taxon>
        <taxon>Planctomycetia</taxon>
        <taxon>Planctomycetales</taxon>
        <taxon>Planctomycetaceae</taxon>
        <taxon>Gimesia</taxon>
    </lineage>
</organism>
<keyword evidence="2" id="KW-0812">Transmembrane</keyword>
<name>A0A518IK78_9PLAN</name>
<evidence type="ECO:0000313" key="3">
    <source>
        <dbReference type="EMBL" id="QDV53511.1"/>
    </source>
</evidence>
<evidence type="ECO:0000256" key="1">
    <source>
        <dbReference type="SAM" id="Coils"/>
    </source>
</evidence>
<gene>
    <name evidence="3" type="ORF">Enr17x_55860</name>
</gene>
<dbReference type="EMBL" id="CP037452">
    <property type="protein sequence ID" value="QDV53511.1"/>
    <property type="molecule type" value="Genomic_DNA"/>
</dbReference>
<feature type="transmembrane region" description="Helical" evidence="2">
    <location>
        <begin position="362"/>
        <end position="384"/>
    </location>
</feature>
<protein>
    <submittedName>
        <fullName evidence="3">Uncharacterized protein</fullName>
    </submittedName>
</protein>
<keyword evidence="2" id="KW-1133">Transmembrane helix</keyword>
<sequence>MHTLVVDNNTLYTQAYINNSHIQLRNNSPRQQAMSKELITIPRTPDLKVIETFQGLCSQFGFPTFSIATVTGVSINDVISEIDNPESQEFNLLLEADSTVINLCQSNHRGIHIQYYRGGTADPKSPLYDEVIINWSPNNSNESNLSPSERLEIGFYLAKKLNPFDPRKIAQWNVPEQFNQAFSIHDEMLNRLEQLNVKLIEDADSFRRETETHYLEKEKTLEESIEKKAEELKQEYINRQSELTERQADLDATLAEIDARNNTVVRREIRDKMLEDVKDRFDKFGVSPSTEQKRTPVFRGILLLGIVILGLLILSLYEYHILLSRPLLAEAQKNSSPSSSENEVLNIKDKKFIIDGSVEYTWYWQIAKTSILSFALISTILYAIKWQDKWARQHSDLEFELQQFNLDVNRANWVIESCLEWRKETQSDVPEVLLNSITRNLFKSNSNKEENVIHPADELASAIIGTSSKLKLNVAGNEIELNPKKVPKEISNGNS</sequence>
<keyword evidence="2" id="KW-0472">Membrane</keyword>
<dbReference type="Proteomes" id="UP000318313">
    <property type="component" value="Chromosome"/>
</dbReference>
<dbReference type="AlphaFoldDB" id="A0A518IK78"/>
<proteinExistence type="predicted"/>
<reference evidence="3 4" key="1">
    <citation type="submission" date="2019-03" db="EMBL/GenBank/DDBJ databases">
        <title>Deep-cultivation of Planctomycetes and their phenomic and genomic characterization uncovers novel biology.</title>
        <authorList>
            <person name="Wiegand S."/>
            <person name="Jogler M."/>
            <person name="Boedeker C."/>
            <person name="Pinto D."/>
            <person name="Vollmers J."/>
            <person name="Rivas-Marin E."/>
            <person name="Kohn T."/>
            <person name="Peeters S.H."/>
            <person name="Heuer A."/>
            <person name="Rast P."/>
            <person name="Oberbeckmann S."/>
            <person name="Bunk B."/>
            <person name="Jeske O."/>
            <person name="Meyerdierks A."/>
            <person name="Storesund J.E."/>
            <person name="Kallscheuer N."/>
            <person name="Luecker S."/>
            <person name="Lage O.M."/>
            <person name="Pohl T."/>
            <person name="Merkel B.J."/>
            <person name="Hornburger P."/>
            <person name="Mueller R.-W."/>
            <person name="Bruemmer F."/>
            <person name="Labrenz M."/>
            <person name="Spormann A.M."/>
            <person name="Op den Camp H."/>
            <person name="Overmann J."/>
            <person name="Amann R."/>
            <person name="Jetten M.S.M."/>
            <person name="Mascher T."/>
            <person name="Medema M.H."/>
            <person name="Devos D.P."/>
            <person name="Kaster A.-K."/>
            <person name="Ovreas L."/>
            <person name="Rohde M."/>
            <person name="Galperin M.Y."/>
            <person name="Jogler C."/>
        </authorList>
    </citation>
    <scope>NUCLEOTIDE SEQUENCE [LARGE SCALE GENOMIC DNA]</scope>
    <source>
        <strain evidence="3 4">Enr17</strain>
    </source>
</reference>
<keyword evidence="1" id="KW-0175">Coiled coil</keyword>
<feature type="transmembrane region" description="Helical" evidence="2">
    <location>
        <begin position="297"/>
        <end position="317"/>
    </location>
</feature>